<evidence type="ECO:0000313" key="1">
    <source>
        <dbReference type="EMBL" id="GMT35549.1"/>
    </source>
</evidence>
<dbReference type="Pfam" id="PF00106">
    <property type="entry name" value="adh_short"/>
    <property type="match status" value="1"/>
</dbReference>
<keyword evidence="2" id="KW-1185">Reference proteome</keyword>
<dbReference type="PANTHER" id="PTHR43544">
    <property type="entry name" value="SHORT-CHAIN DEHYDROGENASE/REDUCTASE"/>
    <property type="match status" value="1"/>
</dbReference>
<dbReference type="PRINTS" id="PR00081">
    <property type="entry name" value="GDHRDH"/>
</dbReference>
<dbReference type="Gene3D" id="3.40.50.720">
    <property type="entry name" value="NAD(P)-binding Rossmann-like Domain"/>
    <property type="match status" value="1"/>
</dbReference>
<dbReference type="Proteomes" id="UP001432322">
    <property type="component" value="Unassembled WGS sequence"/>
</dbReference>
<dbReference type="InterPro" id="IPR036291">
    <property type="entry name" value="NAD(P)-bd_dom_sf"/>
</dbReference>
<dbReference type="InterPro" id="IPR002347">
    <property type="entry name" value="SDR_fam"/>
</dbReference>
<dbReference type="PANTHER" id="PTHR43544:SF35">
    <property type="entry name" value="C-FACTOR-RELATED"/>
    <property type="match status" value="1"/>
</dbReference>
<gene>
    <name evidence="1" type="ORF">PFISCL1PPCAC_26846</name>
</gene>
<dbReference type="EMBL" id="BTSY01000007">
    <property type="protein sequence ID" value="GMT35549.1"/>
    <property type="molecule type" value="Genomic_DNA"/>
</dbReference>
<feature type="non-terminal residue" evidence="1">
    <location>
        <position position="1"/>
    </location>
</feature>
<dbReference type="SUPFAM" id="SSF51735">
    <property type="entry name" value="NAD(P)-binding Rossmann-fold domains"/>
    <property type="match status" value="1"/>
</dbReference>
<dbReference type="GO" id="GO:0005737">
    <property type="term" value="C:cytoplasm"/>
    <property type="evidence" value="ECO:0007669"/>
    <property type="project" value="TreeGrafter"/>
</dbReference>
<evidence type="ECO:0008006" key="3">
    <source>
        <dbReference type="Google" id="ProtNLM"/>
    </source>
</evidence>
<protein>
    <recommendedName>
        <fullName evidence="3">Dehydrogenase</fullName>
    </recommendedName>
</protein>
<organism evidence="1 2">
    <name type="scientific">Pristionchus fissidentatus</name>
    <dbReference type="NCBI Taxonomy" id="1538716"/>
    <lineage>
        <taxon>Eukaryota</taxon>
        <taxon>Metazoa</taxon>
        <taxon>Ecdysozoa</taxon>
        <taxon>Nematoda</taxon>
        <taxon>Chromadorea</taxon>
        <taxon>Rhabditida</taxon>
        <taxon>Rhabditina</taxon>
        <taxon>Diplogasteromorpha</taxon>
        <taxon>Diplogasteroidea</taxon>
        <taxon>Neodiplogasteridae</taxon>
        <taxon>Pristionchus</taxon>
    </lineage>
</organism>
<comment type="caution">
    <text evidence="1">The sequence shown here is derived from an EMBL/GenBank/DDBJ whole genome shotgun (WGS) entry which is preliminary data.</text>
</comment>
<sequence>FEVNTVAPILIVNKFHDLLKKAASKRGSAQVANISSTAGSLEHAVRNEAPMPISIYSMSKAALNMLTRKLSLEWREDTIRATSFCPGWVKTDMGTDRAMLTLEESTVPLTKLILSLKEENNGRYYSYNGDDIPW</sequence>
<reference evidence="1" key="1">
    <citation type="submission" date="2023-10" db="EMBL/GenBank/DDBJ databases">
        <title>Genome assembly of Pristionchus species.</title>
        <authorList>
            <person name="Yoshida K."/>
            <person name="Sommer R.J."/>
        </authorList>
    </citation>
    <scope>NUCLEOTIDE SEQUENCE</scope>
    <source>
        <strain evidence="1">RS5133</strain>
    </source>
</reference>
<dbReference type="AlphaFoldDB" id="A0AAV5WY04"/>
<dbReference type="GO" id="GO:0016491">
    <property type="term" value="F:oxidoreductase activity"/>
    <property type="evidence" value="ECO:0007669"/>
    <property type="project" value="TreeGrafter"/>
</dbReference>
<evidence type="ECO:0000313" key="2">
    <source>
        <dbReference type="Proteomes" id="UP001432322"/>
    </source>
</evidence>
<accession>A0AAV5WY04</accession>
<dbReference type="InterPro" id="IPR051468">
    <property type="entry name" value="Fungal_SecMetab_SDRs"/>
</dbReference>
<proteinExistence type="predicted"/>
<name>A0AAV5WY04_9BILA</name>